<reference evidence="4" key="1">
    <citation type="submission" date="2020-10" db="EMBL/GenBank/DDBJ databases">
        <authorList>
            <person name="Gilroy R."/>
        </authorList>
    </citation>
    <scope>NUCLEOTIDE SEQUENCE</scope>
    <source>
        <strain evidence="4">CHK195-11698</strain>
    </source>
</reference>
<sequence>MSELTIRQATHQDIPDLNRLLYQVQQVHHEARPDLFKAGAKKYTDEELEQLLSDPQRPIFVAVTNDQIQGYVFLESLEQQESHILHAVKTLYIDDLCVDKQARGQHIGSQLYAFVIDYAKQKGYYHVTLNVWADNQKALGFYEKLGLHPQKIGMEIILE</sequence>
<dbReference type="Gene3D" id="3.40.630.30">
    <property type="match status" value="1"/>
</dbReference>
<dbReference type="GO" id="GO:0016747">
    <property type="term" value="F:acyltransferase activity, transferring groups other than amino-acyl groups"/>
    <property type="evidence" value="ECO:0007669"/>
    <property type="project" value="InterPro"/>
</dbReference>
<gene>
    <name evidence="4" type="ORF">IAD15_08440</name>
</gene>
<dbReference type="InterPro" id="IPR016181">
    <property type="entry name" value="Acyl_CoA_acyltransferase"/>
</dbReference>
<comment type="caution">
    <text evidence="4">The sequence shown here is derived from an EMBL/GenBank/DDBJ whole genome shotgun (WGS) entry which is preliminary data.</text>
</comment>
<proteinExistence type="predicted"/>
<dbReference type="Pfam" id="PF00583">
    <property type="entry name" value="Acetyltransf_1"/>
    <property type="match status" value="1"/>
</dbReference>
<accession>A0A9D1L1H3</accession>
<protein>
    <submittedName>
        <fullName evidence="4">GNAT family N-acetyltransferase</fullName>
    </submittedName>
</protein>
<organism evidence="4 5">
    <name type="scientific">Candidatus Fimiplasma intestinipullorum</name>
    <dbReference type="NCBI Taxonomy" id="2840825"/>
    <lineage>
        <taxon>Bacteria</taxon>
        <taxon>Bacillati</taxon>
        <taxon>Bacillota</taxon>
        <taxon>Clostridia</taxon>
        <taxon>Eubacteriales</taxon>
        <taxon>Candidatus Fimiplasma</taxon>
    </lineage>
</organism>
<dbReference type="EMBL" id="DVMJ01000071">
    <property type="protein sequence ID" value="HIU14081.1"/>
    <property type="molecule type" value="Genomic_DNA"/>
</dbReference>
<keyword evidence="2" id="KW-0012">Acyltransferase</keyword>
<dbReference type="InterPro" id="IPR000182">
    <property type="entry name" value="GNAT_dom"/>
</dbReference>
<evidence type="ECO:0000256" key="1">
    <source>
        <dbReference type="ARBA" id="ARBA00022679"/>
    </source>
</evidence>
<dbReference type="Proteomes" id="UP000824175">
    <property type="component" value="Unassembled WGS sequence"/>
</dbReference>
<keyword evidence="1" id="KW-0808">Transferase</keyword>
<dbReference type="AlphaFoldDB" id="A0A9D1L1H3"/>
<evidence type="ECO:0000256" key="2">
    <source>
        <dbReference type="ARBA" id="ARBA00023315"/>
    </source>
</evidence>
<evidence type="ECO:0000313" key="4">
    <source>
        <dbReference type="EMBL" id="HIU14081.1"/>
    </source>
</evidence>
<dbReference type="CDD" id="cd04301">
    <property type="entry name" value="NAT_SF"/>
    <property type="match status" value="1"/>
</dbReference>
<dbReference type="InterPro" id="IPR050832">
    <property type="entry name" value="Bact_Acetyltransf"/>
</dbReference>
<name>A0A9D1L1H3_9FIRM</name>
<evidence type="ECO:0000313" key="5">
    <source>
        <dbReference type="Proteomes" id="UP000824175"/>
    </source>
</evidence>
<dbReference type="PROSITE" id="PS51186">
    <property type="entry name" value="GNAT"/>
    <property type="match status" value="1"/>
</dbReference>
<dbReference type="PANTHER" id="PTHR43877">
    <property type="entry name" value="AMINOALKYLPHOSPHONATE N-ACETYLTRANSFERASE-RELATED-RELATED"/>
    <property type="match status" value="1"/>
</dbReference>
<reference evidence="4" key="2">
    <citation type="journal article" date="2021" name="PeerJ">
        <title>Extensive microbial diversity within the chicken gut microbiome revealed by metagenomics and culture.</title>
        <authorList>
            <person name="Gilroy R."/>
            <person name="Ravi A."/>
            <person name="Getino M."/>
            <person name="Pursley I."/>
            <person name="Horton D.L."/>
            <person name="Alikhan N.F."/>
            <person name="Baker D."/>
            <person name="Gharbi K."/>
            <person name="Hall N."/>
            <person name="Watson M."/>
            <person name="Adriaenssens E.M."/>
            <person name="Foster-Nyarko E."/>
            <person name="Jarju S."/>
            <person name="Secka A."/>
            <person name="Antonio M."/>
            <person name="Oren A."/>
            <person name="Chaudhuri R.R."/>
            <person name="La Ragione R."/>
            <person name="Hildebrand F."/>
            <person name="Pallen M.J."/>
        </authorList>
    </citation>
    <scope>NUCLEOTIDE SEQUENCE</scope>
    <source>
        <strain evidence="4">CHK195-11698</strain>
    </source>
</reference>
<dbReference type="SUPFAM" id="SSF55729">
    <property type="entry name" value="Acyl-CoA N-acyltransferases (Nat)"/>
    <property type="match status" value="1"/>
</dbReference>
<evidence type="ECO:0000259" key="3">
    <source>
        <dbReference type="PROSITE" id="PS51186"/>
    </source>
</evidence>
<feature type="domain" description="N-acetyltransferase" evidence="3">
    <location>
        <begin position="4"/>
        <end position="159"/>
    </location>
</feature>